<accession>A0ABS6JN14</accession>
<gene>
    <name evidence="3" type="ORF">KS407_00685</name>
</gene>
<evidence type="ECO:0000259" key="2">
    <source>
        <dbReference type="PROSITE" id="PS50887"/>
    </source>
</evidence>
<evidence type="ECO:0000313" key="4">
    <source>
        <dbReference type="Proteomes" id="UP000790580"/>
    </source>
</evidence>
<feature type="transmembrane region" description="Helical" evidence="1">
    <location>
        <begin position="134"/>
        <end position="153"/>
    </location>
</feature>
<keyword evidence="4" id="KW-1185">Reference proteome</keyword>
<evidence type="ECO:0000313" key="3">
    <source>
        <dbReference type="EMBL" id="MBU9719953.1"/>
    </source>
</evidence>
<sequence length="413" mass="46943">MQKKDGVVMTQTHSSFIKKELGWLIHPATKEIRRTNLQRMFFSSILMAIVHIVFVVSFYYYSPPQDQVHTILWQQWAIYGHVFMFFIVIATGLTTYQLYKKGNVESVLSHLLPLTACILYLLFGIYITTIEQPIYPTIAPFLLTTVGVGGLLLIRPVFSLLTFSIAYFIFFDVVELTQMNSDLLISIQLNGLTAVILGFGISLLNWRNHVILAKQNKFIQVQNKKLERKNQKLIHMSTYDALTGLYNRMKFMSLIGTEMKKMKRFSHDGCLIILDIDNFKNINDQYGHPVGDLMLQKIGRIISKNVSDNDIAARLGGEEFMIFLPRVSVDEGKELAETLRLGIESFSLENKGEEVHVTASFGLAPIIPTMEDPFHISYCAADEALYQAKEAGRNRIKVSNNIMAATQEDVPRA</sequence>
<keyword evidence="1" id="KW-0472">Membrane</keyword>
<organism evidence="3 4">
    <name type="scientific">Evansella alkalicola</name>
    <dbReference type="NCBI Taxonomy" id="745819"/>
    <lineage>
        <taxon>Bacteria</taxon>
        <taxon>Bacillati</taxon>
        <taxon>Bacillota</taxon>
        <taxon>Bacilli</taxon>
        <taxon>Bacillales</taxon>
        <taxon>Bacillaceae</taxon>
        <taxon>Evansella</taxon>
    </lineage>
</organism>
<dbReference type="PANTHER" id="PTHR45138">
    <property type="entry name" value="REGULATORY COMPONENTS OF SENSORY TRANSDUCTION SYSTEM"/>
    <property type="match status" value="1"/>
</dbReference>
<dbReference type="EMBL" id="JAHQCR010000008">
    <property type="protein sequence ID" value="MBU9719953.1"/>
    <property type="molecule type" value="Genomic_DNA"/>
</dbReference>
<dbReference type="InterPro" id="IPR043128">
    <property type="entry name" value="Rev_trsase/Diguanyl_cyclase"/>
</dbReference>
<feature type="transmembrane region" description="Helical" evidence="1">
    <location>
        <begin position="183"/>
        <end position="206"/>
    </location>
</feature>
<dbReference type="Pfam" id="PF00990">
    <property type="entry name" value="GGDEF"/>
    <property type="match status" value="1"/>
</dbReference>
<dbReference type="InterPro" id="IPR029787">
    <property type="entry name" value="Nucleotide_cyclase"/>
</dbReference>
<dbReference type="Proteomes" id="UP000790580">
    <property type="component" value="Unassembled WGS sequence"/>
</dbReference>
<keyword evidence="1" id="KW-1133">Transmembrane helix</keyword>
<dbReference type="Gene3D" id="3.30.70.270">
    <property type="match status" value="1"/>
</dbReference>
<keyword evidence="1" id="KW-0812">Transmembrane</keyword>
<feature type="transmembrane region" description="Helical" evidence="1">
    <location>
        <begin position="40"/>
        <end position="61"/>
    </location>
</feature>
<evidence type="ECO:0000256" key="1">
    <source>
        <dbReference type="SAM" id="Phobius"/>
    </source>
</evidence>
<feature type="transmembrane region" description="Helical" evidence="1">
    <location>
        <begin position="111"/>
        <end position="128"/>
    </location>
</feature>
<protein>
    <submittedName>
        <fullName evidence="3">GGDEF domain-containing protein</fullName>
    </submittedName>
</protein>
<dbReference type="CDD" id="cd01949">
    <property type="entry name" value="GGDEF"/>
    <property type="match status" value="1"/>
</dbReference>
<dbReference type="RefSeq" id="WP_140355055.1">
    <property type="nucleotide sequence ID" value="NZ_JAHQCR010000008.1"/>
</dbReference>
<dbReference type="SUPFAM" id="SSF55073">
    <property type="entry name" value="Nucleotide cyclase"/>
    <property type="match status" value="1"/>
</dbReference>
<dbReference type="SMART" id="SM00267">
    <property type="entry name" value="GGDEF"/>
    <property type="match status" value="1"/>
</dbReference>
<proteinExistence type="predicted"/>
<dbReference type="PROSITE" id="PS50887">
    <property type="entry name" value="GGDEF"/>
    <property type="match status" value="1"/>
</dbReference>
<feature type="transmembrane region" description="Helical" evidence="1">
    <location>
        <begin position="76"/>
        <end position="99"/>
    </location>
</feature>
<dbReference type="InterPro" id="IPR000160">
    <property type="entry name" value="GGDEF_dom"/>
</dbReference>
<reference evidence="3 4" key="1">
    <citation type="submission" date="2021-06" db="EMBL/GenBank/DDBJ databases">
        <title>Bacillus sp. RD4P76, an endophyte from a halophyte.</title>
        <authorList>
            <person name="Sun J.-Q."/>
        </authorList>
    </citation>
    <scope>NUCLEOTIDE SEQUENCE [LARGE SCALE GENOMIC DNA]</scope>
    <source>
        <strain evidence="3 4">JCM 17098</strain>
    </source>
</reference>
<name>A0ABS6JN14_9BACI</name>
<feature type="domain" description="GGDEF" evidence="2">
    <location>
        <begin position="267"/>
        <end position="401"/>
    </location>
</feature>
<feature type="transmembrane region" description="Helical" evidence="1">
    <location>
        <begin position="160"/>
        <end position="177"/>
    </location>
</feature>
<dbReference type="NCBIfam" id="TIGR00254">
    <property type="entry name" value="GGDEF"/>
    <property type="match status" value="1"/>
</dbReference>
<dbReference type="InterPro" id="IPR050469">
    <property type="entry name" value="Diguanylate_Cyclase"/>
</dbReference>
<comment type="caution">
    <text evidence="3">The sequence shown here is derived from an EMBL/GenBank/DDBJ whole genome shotgun (WGS) entry which is preliminary data.</text>
</comment>
<dbReference type="PANTHER" id="PTHR45138:SF9">
    <property type="entry name" value="DIGUANYLATE CYCLASE DGCM-RELATED"/>
    <property type="match status" value="1"/>
</dbReference>